<dbReference type="Proteomes" id="UP000000457">
    <property type="component" value="Segment"/>
</dbReference>
<reference evidence="1 2" key="1">
    <citation type="journal article" date="2014" name="Virology">
        <title>Supersize me: Cronobacter sakazakii phage GAP32.</title>
        <authorList>
            <person name="Abbasifar R."/>
            <person name="Griffiths M.W."/>
            <person name="Sabour P.M."/>
            <person name="Ackermann H.-W."/>
            <person name="Vandersteegen K."/>
            <person name="Lavigne R."/>
            <person name="Noben J.-P."/>
            <person name="Villa A.A."/>
            <person name="Abbasifar A."/>
            <person name="Nash J.H.E."/>
            <person name="Kropinski A.M."/>
        </authorList>
    </citation>
    <scope>NUCLEOTIDE SEQUENCE [LARGE SCALE GENOMIC DNA]</scope>
    <source>
        <strain evidence="1">GAP-32</strain>
    </source>
</reference>
<protein>
    <submittedName>
        <fullName evidence="1">Uncharacterized protein</fullName>
    </submittedName>
</protein>
<dbReference type="KEGG" id="vg:13994252"/>
<organism evidence="1 2">
    <name type="scientific">Cronobacter phage vB_CsaM_GAP32</name>
    <dbReference type="NCBI Taxonomy" id="1141136"/>
    <lineage>
        <taxon>Viruses</taxon>
        <taxon>Duplodnaviria</taxon>
        <taxon>Heunggongvirae</taxon>
        <taxon>Uroviricota</taxon>
        <taxon>Caudoviricetes</taxon>
        <taxon>Mimasvirus</taxon>
        <taxon>Mimasvirus GAP32</taxon>
    </lineage>
</organism>
<gene>
    <name evidence="1" type="ORF">GAP32_502</name>
</gene>
<evidence type="ECO:0000313" key="1">
    <source>
        <dbReference type="EMBL" id="AFC21961.1"/>
    </source>
</evidence>
<accession>K4F6Q4</accession>
<evidence type="ECO:0000313" key="2">
    <source>
        <dbReference type="Proteomes" id="UP000000457"/>
    </source>
</evidence>
<dbReference type="GeneID" id="13994252"/>
<dbReference type="EMBL" id="JN882285">
    <property type="protein sequence ID" value="AFC21961.1"/>
    <property type="molecule type" value="Genomic_DNA"/>
</dbReference>
<proteinExistence type="predicted"/>
<keyword evidence="2" id="KW-1185">Reference proteome</keyword>
<sequence>MIYQYAIVDEESEEVIGKYVNTIKPFKMRNIEYTLKSPDGEILAHGKAFLSRTQRFWDEVKDPLFSAKLENNLVIEG</sequence>
<dbReference type="RefSeq" id="YP_006987616.1">
    <property type="nucleotide sequence ID" value="NC_019401.1"/>
</dbReference>
<dbReference type="OrthoDB" id="39732at10239"/>
<name>K4F6Q4_9CAUD</name>